<dbReference type="Gramene" id="XM_028356457.1">
    <property type="protein sequence ID" value="XP_028212258.1"/>
    <property type="gene ID" value="LOC114394785"/>
</dbReference>
<evidence type="ECO:0000313" key="7">
    <source>
        <dbReference type="EMBL" id="RZB54278.1"/>
    </source>
</evidence>
<evidence type="ECO:0000313" key="6">
    <source>
        <dbReference type="EMBL" id="KHN17299.1"/>
    </source>
</evidence>
<evidence type="ECO:0000256" key="3">
    <source>
        <dbReference type="ARBA" id="ARBA00022679"/>
    </source>
</evidence>
<keyword evidence="8" id="KW-1185">Reference proteome</keyword>
<comment type="subcellular location">
    <subcellularLocation>
        <location evidence="1">Membrane</location>
        <topology evidence="1">Single-pass type II membrane protein</topology>
    </subcellularLocation>
</comment>
<dbReference type="GO" id="GO:0016757">
    <property type="term" value="F:glycosyltransferase activity"/>
    <property type="evidence" value="ECO:0007669"/>
    <property type="project" value="UniProtKB-KW"/>
</dbReference>
<evidence type="ECO:0000313" key="8">
    <source>
        <dbReference type="Proteomes" id="UP000289340"/>
    </source>
</evidence>
<dbReference type="EMBL" id="QZWG01000018">
    <property type="protein sequence ID" value="RZB54278.1"/>
    <property type="molecule type" value="Genomic_DNA"/>
</dbReference>
<dbReference type="GO" id="GO:0016020">
    <property type="term" value="C:membrane"/>
    <property type="evidence" value="ECO:0007669"/>
    <property type="project" value="UniProtKB-SubCell"/>
</dbReference>
<dbReference type="Proteomes" id="UP000053555">
    <property type="component" value="Unassembled WGS sequence"/>
</dbReference>
<evidence type="ECO:0008006" key="9">
    <source>
        <dbReference type="Google" id="ProtNLM"/>
    </source>
</evidence>
<dbReference type="PANTHER" id="PTHR31042">
    <property type="entry name" value="CORE-2/I-BRANCHING BETA-1,6-N-ACETYLGLUCOSAMINYLTRANSFERASE FAMILY PROTEIN-RELATED"/>
    <property type="match status" value="1"/>
</dbReference>
<dbReference type="AlphaFoldDB" id="A0A0B2QBH6"/>
<sequence length="391" mass="44490">MMHKSSQKVSMSFFGPLYRNINKGYNLVFFIIGVSLGIAAVLCLKLSFSLQAFLYPVITPITTILPPPLSSSRLLSVTEQPPSTELKTSLMHSMTDQELFLKASSMVSGTQDFTQQAVPKVAFMFLARGPLPLAPLWEKFFKDHDGFYSIYLHQHPCYSETMPEDSVFYGRNIPSELVVWGAPSLMDAGKRLLANALMDLSNQRFVLLSESCIPLFGFRTIYDYLMNSSTSFSDSFDDPGYDARGRYCPKMRPIIDITDWRKGSQWFEVHRELAIHIVSDTKYYPIVQHYCTSPCFAEEHYIPTFVHMMYPQLSSNSSITWVDWSRRGPHPRTFGSNDITEAFLNHMRFGSTCVYEGNITNMCFLFARKFHPSALKPLLLLLSPLMLGADT</sequence>
<keyword evidence="4" id="KW-0472">Membrane</keyword>
<dbReference type="InterPro" id="IPR003406">
    <property type="entry name" value="Glyco_trans_14"/>
</dbReference>
<proteinExistence type="predicted"/>
<dbReference type="EMBL" id="KN660355">
    <property type="protein sequence ID" value="KHN17299.1"/>
    <property type="molecule type" value="Genomic_DNA"/>
</dbReference>
<evidence type="ECO:0000256" key="2">
    <source>
        <dbReference type="ARBA" id="ARBA00022676"/>
    </source>
</evidence>
<dbReference type="SMR" id="A0A0B2QBH6"/>
<protein>
    <recommendedName>
        <fullName evidence="9">Glycosyltransferase BC10</fullName>
    </recommendedName>
</protein>
<reference evidence="6" key="1">
    <citation type="submission" date="2014-07" db="EMBL/GenBank/DDBJ databases">
        <title>Identification of a novel salt tolerance gene in wild soybean by whole-genome sequencing.</title>
        <authorList>
            <person name="Lam H.-M."/>
            <person name="Qi X."/>
            <person name="Li M.-W."/>
            <person name="Liu X."/>
            <person name="Xie M."/>
            <person name="Ni M."/>
            <person name="Xu X."/>
        </authorList>
    </citation>
    <scope>NUCLEOTIDE SEQUENCE [LARGE SCALE GENOMIC DNA]</scope>
    <source>
        <tissue evidence="6">Root</tissue>
    </source>
</reference>
<name>A0A0B2QBH6_GLYSO</name>
<dbReference type="InterPro" id="IPR044174">
    <property type="entry name" value="BC10-like"/>
</dbReference>
<evidence type="ECO:0000256" key="1">
    <source>
        <dbReference type="ARBA" id="ARBA00004606"/>
    </source>
</evidence>
<gene>
    <name evidence="7" type="ORF">D0Y65_049944</name>
    <name evidence="6" type="ORF">glysoja_036904</name>
</gene>
<evidence type="ECO:0000256" key="4">
    <source>
        <dbReference type="ARBA" id="ARBA00023136"/>
    </source>
</evidence>
<reference evidence="7 8" key="2">
    <citation type="submission" date="2018-09" db="EMBL/GenBank/DDBJ databases">
        <title>A high-quality reference genome of wild soybean provides a powerful tool to mine soybean genomes.</title>
        <authorList>
            <person name="Xie M."/>
            <person name="Chung C.Y.L."/>
            <person name="Li M.-W."/>
            <person name="Wong F.-L."/>
            <person name="Chan T.-F."/>
            <person name="Lam H.-M."/>
        </authorList>
    </citation>
    <scope>NUCLEOTIDE SEQUENCE [LARGE SCALE GENOMIC DNA]</scope>
    <source>
        <strain evidence="8">cv. W05</strain>
        <tissue evidence="7">Hypocotyl of etiolated seedlings</tissue>
    </source>
</reference>
<dbReference type="Pfam" id="PF02485">
    <property type="entry name" value="Branch"/>
    <property type="match status" value="1"/>
</dbReference>
<organism evidence="6">
    <name type="scientific">Glycine soja</name>
    <name type="common">Wild soybean</name>
    <dbReference type="NCBI Taxonomy" id="3848"/>
    <lineage>
        <taxon>Eukaryota</taxon>
        <taxon>Viridiplantae</taxon>
        <taxon>Streptophyta</taxon>
        <taxon>Embryophyta</taxon>
        <taxon>Tracheophyta</taxon>
        <taxon>Spermatophyta</taxon>
        <taxon>Magnoliopsida</taxon>
        <taxon>eudicotyledons</taxon>
        <taxon>Gunneridae</taxon>
        <taxon>Pentapetalae</taxon>
        <taxon>rosids</taxon>
        <taxon>fabids</taxon>
        <taxon>Fabales</taxon>
        <taxon>Fabaceae</taxon>
        <taxon>Papilionoideae</taxon>
        <taxon>50 kb inversion clade</taxon>
        <taxon>NPAAA clade</taxon>
        <taxon>indigoferoid/millettioid clade</taxon>
        <taxon>Phaseoleae</taxon>
        <taxon>Glycine</taxon>
        <taxon>Glycine subgen. Soja</taxon>
    </lineage>
</organism>
<keyword evidence="2" id="KW-0328">Glycosyltransferase</keyword>
<dbReference type="Proteomes" id="UP000289340">
    <property type="component" value="Chromosome 18"/>
</dbReference>
<accession>A0A0B2QBH6</accession>
<dbReference type="PANTHER" id="PTHR31042:SF77">
    <property type="entry name" value="GLYCOSYLTRANSFERASE"/>
    <property type="match status" value="1"/>
</dbReference>
<evidence type="ECO:0000256" key="5">
    <source>
        <dbReference type="ARBA" id="ARBA00023180"/>
    </source>
</evidence>
<keyword evidence="3" id="KW-0808">Transferase</keyword>
<keyword evidence="5" id="KW-0325">Glycoprotein</keyword>